<evidence type="ECO:0000313" key="2">
    <source>
        <dbReference type="EMBL" id="EHQ88449.1"/>
    </source>
</evidence>
<dbReference type="EMBL" id="CM001441">
    <property type="protein sequence ID" value="EHQ88449.1"/>
    <property type="molecule type" value="Genomic_DNA"/>
</dbReference>
<dbReference type="Gene3D" id="3.40.50.300">
    <property type="entry name" value="P-loop containing nucleotide triphosphate hydrolases"/>
    <property type="match status" value="1"/>
</dbReference>
<accession>H5Y2A1</accession>
<evidence type="ECO:0000259" key="1">
    <source>
        <dbReference type="Pfam" id="PF05707"/>
    </source>
</evidence>
<dbReference type="STRING" id="768710.DesyoDRAFT_1283"/>
<dbReference type="SUPFAM" id="SSF52540">
    <property type="entry name" value="P-loop containing nucleoside triphosphate hydrolases"/>
    <property type="match status" value="1"/>
</dbReference>
<dbReference type="InterPro" id="IPR027417">
    <property type="entry name" value="P-loop_NTPase"/>
</dbReference>
<dbReference type="Proteomes" id="UP000005104">
    <property type="component" value="Chromosome"/>
</dbReference>
<dbReference type="InterPro" id="IPR008900">
    <property type="entry name" value="Zot_N"/>
</dbReference>
<evidence type="ECO:0000313" key="3">
    <source>
        <dbReference type="Proteomes" id="UP000005104"/>
    </source>
</evidence>
<gene>
    <name evidence="2" type="ORF">DesyoDRAFT_1283</name>
</gene>
<reference evidence="2 3" key="1">
    <citation type="submission" date="2011-11" db="EMBL/GenBank/DDBJ databases">
        <title>The Noncontiguous Finished genome of Desulfosporosinus youngiae DSM 17734.</title>
        <authorList>
            <consortium name="US DOE Joint Genome Institute (JGI-PGF)"/>
            <person name="Lucas S."/>
            <person name="Han J."/>
            <person name="Lapidus A."/>
            <person name="Cheng J.-F."/>
            <person name="Goodwin L."/>
            <person name="Pitluck S."/>
            <person name="Peters L."/>
            <person name="Ovchinnikova G."/>
            <person name="Lu M."/>
            <person name="Land M.L."/>
            <person name="Hauser L."/>
            <person name="Pester M."/>
            <person name="Spring S."/>
            <person name="Ollivier B."/>
            <person name="Rattei T."/>
            <person name="Klenk H.-P."/>
            <person name="Wagner M."/>
            <person name="Loy A."/>
            <person name="Woyke T.J."/>
        </authorList>
    </citation>
    <scope>NUCLEOTIDE SEQUENCE [LARGE SCALE GENOMIC DNA]</scope>
    <source>
        <strain evidence="2 3">DSM 17734</strain>
    </source>
</reference>
<dbReference type="AlphaFoldDB" id="H5Y2A1"/>
<protein>
    <submittedName>
        <fullName evidence="2">Signal recognition particle GTPase</fullName>
    </submittedName>
</protein>
<dbReference type="RefSeq" id="WP_007780842.1">
    <property type="nucleotide sequence ID" value="NZ_CM001441.1"/>
</dbReference>
<organism evidence="2 3">
    <name type="scientific">Desulfosporosinus youngiae DSM 17734</name>
    <dbReference type="NCBI Taxonomy" id="768710"/>
    <lineage>
        <taxon>Bacteria</taxon>
        <taxon>Bacillati</taxon>
        <taxon>Bacillota</taxon>
        <taxon>Clostridia</taxon>
        <taxon>Eubacteriales</taxon>
        <taxon>Desulfitobacteriaceae</taxon>
        <taxon>Desulfosporosinus</taxon>
    </lineage>
</organism>
<keyword evidence="3" id="KW-1185">Reference proteome</keyword>
<name>H5Y2A1_9FIRM</name>
<proteinExistence type="predicted"/>
<dbReference type="Pfam" id="PF05707">
    <property type="entry name" value="Zot"/>
    <property type="match status" value="1"/>
</dbReference>
<sequence length="243" mass="28348">MSKTNHRAKKVEGLIGIVGIPGKGKTYFLQKLALQYKAKGYLVVLGNCQWTLEGAIHFNTEEELLGIYLDPVTYDERLAVFVDEAQALWPSREWSKTKKDIRDWFAMFRHGGVVAFYYTTQSLGDIELMIRAKTQFIWSCGYIWGLKLFHHTMYAKAEFEKQDNGQTIKPFVYARNWFFARDLKTNYNTYACYERIKKLGQQNQQISKLLNENSARDCSHEHPRGISLIRSFCSFIKNIICIR</sequence>
<dbReference type="HOGENOM" id="CLU_1141162_0_0_9"/>
<feature type="domain" description="Zona occludens toxin N-terminal" evidence="1">
    <location>
        <begin position="80"/>
        <end position="134"/>
    </location>
</feature>
<dbReference type="OrthoDB" id="9800070at2"/>